<dbReference type="SUPFAM" id="SSF56801">
    <property type="entry name" value="Acetyl-CoA synthetase-like"/>
    <property type="match status" value="1"/>
</dbReference>
<comment type="caution">
    <text evidence="6">The sequence shown here is derived from an EMBL/GenBank/DDBJ whole genome shotgun (WGS) entry which is preliminary data.</text>
</comment>
<dbReference type="GO" id="GO:0050218">
    <property type="term" value="F:propionate-CoA ligase activity"/>
    <property type="evidence" value="ECO:0007669"/>
    <property type="project" value="TreeGrafter"/>
</dbReference>
<evidence type="ECO:0000256" key="2">
    <source>
        <dbReference type="SAM" id="Phobius"/>
    </source>
</evidence>
<feature type="transmembrane region" description="Helical" evidence="2">
    <location>
        <begin position="304"/>
        <end position="332"/>
    </location>
</feature>
<sequence>MNQLSYPFDYENDKLYANSEPDAFWDEVAKKYVHWDQIYDKVYSGDEINPNWFSGGKLNTCYNVLDIHINNPLKRDQIALIYECSYLKKTIKLTYYQLYEKVCEFSRVLLNLNICKDDKVLIYMANTLEYIIGMLSTARIGSTHCLLFDIYSVKSLVDRIDTIEPKIVLTSNYFILNDEIIDLTQNLKEAIELSNYKPNYVITHFRNDYIMNESDIKFIKSIQTIPNSLSWNEEINKIKENQQKPYYDYIPVESNHPLYIMYTSGTTGNSKAVVRSNGSHLVCLKYHYSNVLSRNNNSTRVVTFFSHSGIGCTTFISFFYAFLSFGHTFLMYEGEIIKTKHMEDDYWRIIEKHKVNTTIANTKTLRHLIKTDPDAKKIHSKYDLSSLRVIIIGREVIEEEVSVYLEDKLKVKSGRGYGQTETGSTLILCYSHKNIPYNSSGIPSIFVKPSILSPDGKELGDNEIGSIAFKLPMPPSFTTTYYKNDEKFKQLFNKFKGYYDSGDLGYKDENGCYTVVSRIDDQIRIGGNKISLNSIDKSILKHPLVIECCTIGITNSHNEWCESIPIGLLVLKSDNYTIDTNQLKTGINSIISQDIDSSVTLRKILIVPQLPKSKGGKITRSIISKFINEPNYQIPNDIGDIDLFLKIKNLYFSK</sequence>
<proteinExistence type="inferred from homology"/>
<dbReference type="Pfam" id="PF13193">
    <property type="entry name" value="AMP-binding_C"/>
    <property type="match status" value="1"/>
</dbReference>
<dbReference type="InterPro" id="IPR045851">
    <property type="entry name" value="AMP-bd_C_sf"/>
</dbReference>
<name>A0AAN7TYB5_9MYCE</name>
<feature type="domain" description="AMP-binding enzyme C-terminal" evidence="4">
    <location>
        <begin position="535"/>
        <end position="617"/>
    </location>
</feature>
<dbReference type="InterPro" id="IPR025110">
    <property type="entry name" value="AMP-bd_C"/>
</dbReference>
<evidence type="ECO:0000313" key="6">
    <source>
        <dbReference type="EMBL" id="KAK5574635.1"/>
    </source>
</evidence>
<dbReference type="Gene3D" id="3.40.50.12780">
    <property type="entry name" value="N-terminal domain of ligase-like"/>
    <property type="match status" value="1"/>
</dbReference>
<protein>
    <recommendedName>
        <fullName evidence="8">Acetyl-CoA synthetase-like protein</fullName>
    </recommendedName>
</protein>
<feature type="domain" description="Acetyl-coenzyme A synthetase N-terminal" evidence="5">
    <location>
        <begin position="16"/>
        <end position="64"/>
    </location>
</feature>
<feature type="domain" description="AMP-dependent synthetase/ligase" evidence="3">
    <location>
        <begin position="75"/>
        <end position="472"/>
    </location>
</feature>
<dbReference type="PANTHER" id="PTHR43347">
    <property type="entry name" value="ACYL-COA SYNTHETASE"/>
    <property type="match status" value="1"/>
</dbReference>
<accession>A0AAN7TYB5</accession>
<reference evidence="6 7" key="1">
    <citation type="submission" date="2023-11" db="EMBL/GenBank/DDBJ databases">
        <title>Dfirmibasis_genome.</title>
        <authorList>
            <person name="Edelbroek B."/>
            <person name="Kjellin J."/>
            <person name="Jerlstrom-Hultqvist J."/>
            <person name="Soderbom F."/>
        </authorList>
    </citation>
    <scope>NUCLEOTIDE SEQUENCE [LARGE SCALE GENOMIC DNA]</scope>
    <source>
        <strain evidence="6 7">TNS-C-14</strain>
    </source>
</reference>
<dbReference type="Proteomes" id="UP001344447">
    <property type="component" value="Unassembled WGS sequence"/>
</dbReference>
<dbReference type="InterPro" id="IPR020845">
    <property type="entry name" value="AMP-binding_CS"/>
</dbReference>
<dbReference type="AlphaFoldDB" id="A0AAN7TYB5"/>
<dbReference type="Pfam" id="PF16177">
    <property type="entry name" value="ACAS_N"/>
    <property type="match status" value="1"/>
</dbReference>
<dbReference type="PANTHER" id="PTHR43347:SF4">
    <property type="entry name" value="AMP-DEPENDENT SYNTHETASE_LIGASE DOMAIN-CONTAINING PROTEIN-RELATED"/>
    <property type="match status" value="1"/>
</dbReference>
<keyword evidence="2" id="KW-0812">Transmembrane</keyword>
<keyword evidence="2" id="KW-1133">Transmembrane helix</keyword>
<dbReference type="InterPro" id="IPR000873">
    <property type="entry name" value="AMP-dep_synth/lig_dom"/>
</dbReference>
<evidence type="ECO:0000256" key="1">
    <source>
        <dbReference type="ARBA" id="ARBA00006432"/>
    </source>
</evidence>
<evidence type="ECO:0000313" key="7">
    <source>
        <dbReference type="Proteomes" id="UP001344447"/>
    </source>
</evidence>
<keyword evidence="7" id="KW-1185">Reference proteome</keyword>
<evidence type="ECO:0008006" key="8">
    <source>
        <dbReference type="Google" id="ProtNLM"/>
    </source>
</evidence>
<evidence type="ECO:0000259" key="3">
    <source>
        <dbReference type="Pfam" id="PF00501"/>
    </source>
</evidence>
<dbReference type="InterPro" id="IPR032387">
    <property type="entry name" value="ACAS_N"/>
</dbReference>
<organism evidence="6 7">
    <name type="scientific">Dictyostelium firmibasis</name>
    <dbReference type="NCBI Taxonomy" id="79012"/>
    <lineage>
        <taxon>Eukaryota</taxon>
        <taxon>Amoebozoa</taxon>
        <taxon>Evosea</taxon>
        <taxon>Eumycetozoa</taxon>
        <taxon>Dictyostelia</taxon>
        <taxon>Dictyosteliales</taxon>
        <taxon>Dictyosteliaceae</taxon>
        <taxon>Dictyostelium</taxon>
    </lineage>
</organism>
<evidence type="ECO:0000259" key="4">
    <source>
        <dbReference type="Pfam" id="PF13193"/>
    </source>
</evidence>
<keyword evidence="2" id="KW-0472">Membrane</keyword>
<dbReference type="EMBL" id="JAVFKY010000006">
    <property type="protein sequence ID" value="KAK5574635.1"/>
    <property type="molecule type" value="Genomic_DNA"/>
</dbReference>
<gene>
    <name evidence="6" type="ORF">RB653_009888</name>
</gene>
<dbReference type="InterPro" id="IPR042099">
    <property type="entry name" value="ANL_N_sf"/>
</dbReference>
<dbReference type="PROSITE" id="PS00455">
    <property type="entry name" value="AMP_BINDING"/>
    <property type="match status" value="1"/>
</dbReference>
<dbReference type="Gene3D" id="3.30.300.30">
    <property type="match status" value="1"/>
</dbReference>
<comment type="similarity">
    <text evidence="1">Belongs to the ATP-dependent AMP-binding enzyme family.</text>
</comment>
<dbReference type="Pfam" id="PF00501">
    <property type="entry name" value="AMP-binding"/>
    <property type="match status" value="1"/>
</dbReference>
<evidence type="ECO:0000259" key="5">
    <source>
        <dbReference type="Pfam" id="PF16177"/>
    </source>
</evidence>